<dbReference type="Pfam" id="PF13424">
    <property type="entry name" value="TPR_12"/>
    <property type="match status" value="1"/>
</dbReference>
<dbReference type="STRING" id="81824.A9URK4"/>
<reference evidence="4 5" key="1">
    <citation type="journal article" date="2008" name="Nature">
        <title>The genome of the choanoflagellate Monosiga brevicollis and the origin of metazoans.</title>
        <authorList>
            <consortium name="JGI Sequencing"/>
            <person name="King N."/>
            <person name="Westbrook M.J."/>
            <person name="Young S.L."/>
            <person name="Kuo A."/>
            <person name="Abedin M."/>
            <person name="Chapman J."/>
            <person name="Fairclough S."/>
            <person name="Hellsten U."/>
            <person name="Isogai Y."/>
            <person name="Letunic I."/>
            <person name="Marr M."/>
            <person name="Pincus D."/>
            <person name="Putnam N."/>
            <person name="Rokas A."/>
            <person name="Wright K.J."/>
            <person name="Zuzow R."/>
            <person name="Dirks W."/>
            <person name="Good M."/>
            <person name="Goodstein D."/>
            <person name="Lemons D."/>
            <person name="Li W."/>
            <person name="Lyons J.B."/>
            <person name="Morris A."/>
            <person name="Nichols S."/>
            <person name="Richter D.J."/>
            <person name="Salamov A."/>
            <person name="Bork P."/>
            <person name="Lim W.A."/>
            <person name="Manning G."/>
            <person name="Miller W.T."/>
            <person name="McGinnis W."/>
            <person name="Shapiro H."/>
            <person name="Tjian R."/>
            <person name="Grigoriev I.V."/>
            <person name="Rokhsar D."/>
        </authorList>
    </citation>
    <scope>NUCLEOTIDE SEQUENCE [LARGE SCALE GENOMIC DNA]</scope>
    <source>
        <strain evidence="5">MX1 / ATCC 50154</strain>
    </source>
</reference>
<dbReference type="KEGG" id="mbr:MONBRDRAFT_36052"/>
<dbReference type="InterPro" id="IPR011990">
    <property type="entry name" value="TPR-like_helical_dom_sf"/>
</dbReference>
<dbReference type="eggNOG" id="KOG1840">
    <property type="taxonomic scope" value="Eukaryota"/>
</dbReference>
<name>A9URK4_MONBE</name>
<dbReference type="PANTHER" id="PTHR45641">
    <property type="entry name" value="TETRATRICOPEPTIDE REPEAT PROTEIN (AFU_ORTHOLOGUE AFUA_6G03870)"/>
    <property type="match status" value="1"/>
</dbReference>
<dbReference type="PANTHER" id="PTHR45641:SF19">
    <property type="entry name" value="NEPHROCYSTIN-3"/>
    <property type="match status" value="1"/>
</dbReference>
<dbReference type="SMART" id="SM00028">
    <property type="entry name" value="TPR"/>
    <property type="match status" value="4"/>
</dbReference>
<feature type="region of interest" description="Disordered" evidence="3">
    <location>
        <begin position="15"/>
        <end position="40"/>
    </location>
</feature>
<evidence type="ECO:0000313" key="4">
    <source>
        <dbReference type="EMBL" id="EDQ91940.1"/>
    </source>
</evidence>
<dbReference type="RefSeq" id="XP_001743226.1">
    <property type="nucleotide sequence ID" value="XM_001743174.1"/>
</dbReference>
<feature type="compositionally biased region" description="Basic and acidic residues" evidence="3">
    <location>
        <begin position="29"/>
        <end position="40"/>
    </location>
</feature>
<dbReference type="InterPro" id="IPR019734">
    <property type="entry name" value="TPR_rpt"/>
</dbReference>
<evidence type="ECO:0000256" key="3">
    <source>
        <dbReference type="SAM" id="MobiDB-lite"/>
    </source>
</evidence>
<gene>
    <name evidence="4" type="ORF">MONBRDRAFT_36052</name>
</gene>
<sequence length="369" mass="40004">MGDVDATGAVAATADAAAAGTARRGRAGSKVEHGDRRETSAGDIKALRGAFKLALEQKDAEALYKNGTRLARKLKRAQKYTEATKVIGVTLKHTKEALRNEGQRAAALLAQLGELAEFRAAYANALKYYHEAHRLTVQAKDADPGSIHKAELRLGALQSHEDSYYQHALASHAQALELKRKAFGNLHPSVAVTLTHMGSTHCQQGNTLEALASFREALRIRCKVLGVDHPDTAATISHLAHACRLEGDYETSLSYYAWALRIREKILGPSAKAVGDTHYNIALIHLHLGEHGSSALHFRKAAVAFVHELGTDHPDTLDAQKQARLSEQRTAGSARQLSRVGHDLSTFQVPVEVSPTDTEDDEAIENTTV</sequence>
<dbReference type="GeneID" id="5888475"/>
<accession>A9URK4</accession>
<dbReference type="AlphaFoldDB" id="A9URK4"/>
<dbReference type="EMBL" id="CH991544">
    <property type="protein sequence ID" value="EDQ91940.1"/>
    <property type="molecule type" value="Genomic_DNA"/>
</dbReference>
<keyword evidence="5" id="KW-1185">Reference proteome</keyword>
<proteinExistence type="predicted"/>
<evidence type="ECO:0000256" key="2">
    <source>
        <dbReference type="ARBA" id="ARBA00022803"/>
    </source>
</evidence>
<dbReference type="OMA" id="ACITHLA"/>
<evidence type="ECO:0000313" key="5">
    <source>
        <dbReference type="Proteomes" id="UP000001357"/>
    </source>
</evidence>
<dbReference type="Proteomes" id="UP000001357">
    <property type="component" value="Unassembled WGS sequence"/>
</dbReference>
<evidence type="ECO:0000256" key="1">
    <source>
        <dbReference type="ARBA" id="ARBA00022737"/>
    </source>
</evidence>
<feature type="compositionally biased region" description="Acidic residues" evidence="3">
    <location>
        <begin position="357"/>
        <end position="369"/>
    </location>
</feature>
<keyword evidence="1" id="KW-0677">Repeat</keyword>
<dbReference type="SUPFAM" id="SSF48452">
    <property type="entry name" value="TPR-like"/>
    <property type="match status" value="2"/>
</dbReference>
<protein>
    <recommendedName>
        <fullName evidence="6">Kinesin light chain</fullName>
    </recommendedName>
</protein>
<dbReference type="Gene3D" id="1.25.40.10">
    <property type="entry name" value="Tetratricopeptide repeat domain"/>
    <property type="match status" value="2"/>
</dbReference>
<feature type="region of interest" description="Disordered" evidence="3">
    <location>
        <begin position="350"/>
        <end position="369"/>
    </location>
</feature>
<organism evidence="4 5">
    <name type="scientific">Monosiga brevicollis</name>
    <name type="common">Choanoflagellate</name>
    <dbReference type="NCBI Taxonomy" id="81824"/>
    <lineage>
        <taxon>Eukaryota</taxon>
        <taxon>Choanoflagellata</taxon>
        <taxon>Craspedida</taxon>
        <taxon>Salpingoecidae</taxon>
        <taxon>Monosiga</taxon>
    </lineage>
</organism>
<keyword evidence="2" id="KW-0802">TPR repeat</keyword>
<evidence type="ECO:0008006" key="6">
    <source>
        <dbReference type="Google" id="ProtNLM"/>
    </source>
</evidence>
<dbReference type="InParanoid" id="A9URK4"/>